<evidence type="ECO:0000259" key="1">
    <source>
        <dbReference type="Pfam" id="PF07727"/>
    </source>
</evidence>
<feature type="non-terminal residue" evidence="2">
    <location>
        <position position="136"/>
    </location>
</feature>
<reference evidence="2" key="1">
    <citation type="journal article" date="2019" name="Sci. Rep.">
        <title>Draft genome of Tanacetum cinerariifolium, the natural source of mosquito coil.</title>
        <authorList>
            <person name="Yamashiro T."/>
            <person name="Shiraishi A."/>
            <person name="Satake H."/>
            <person name="Nakayama K."/>
        </authorList>
    </citation>
    <scope>NUCLEOTIDE SEQUENCE</scope>
</reference>
<evidence type="ECO:0000313" key="2">
    <source>
        <dbReference type="EMBL" id="GFC70598.1"/>
    </source>
</evidence>
<name>A0A699QPM2_TANCI</name>
<dbReference type="EMBL" id="BKCJ011029625">
    <property type="protein sequence ID" value="GFC70598.1"/>
    <property type="molecule type" value="Genomic_DNA"/>
</dbReference>
<gene>
    <name evidence="2" type="ORF">Tci_842568</name>
</gene>
<feature type="domain" description="Reverse transcriptase Ty1/copia-type" evidence="1">
    <location>
        <begin position="73"/>
        <end position="136"/>
    </location>
</feature>
<protein>
    <submittedName>
        <fullName evidence="2">Retrovirus-related Pol polyprotein from transposon TNT 1-94</fullName>
    </submittedName>
</protein>
<dbReference type="InterPro" id="IPR013103">
    <property type="entry name" value="RVT_2"/>
</dbReference>
<accession>A0A699QPM2</accession>
<proteinExistence type="predicted"/>
<organism evidence="2">
    <name type="scientific">Tanacetum cinerariifolium</name>
    <name type="common">Dalmatian daisy</name>
    <name type="synonym">Chrysanthemum cinerariifolium</name>
    <dbReference type="NCBI Taxonomy" id="118510"/>
    <lineage>
        <taxon>Eukaryota</taxon>
        <taxon>Viridiplantae</taxon>
        <taxon>Streptophyta</taxon>
        <taxon>Embryophyta</taxon>
        <taxon>Tracheophyta</taxon>
        <taxon>Spermatophyta</taxon>
        <taxon>Magnoliopsida</taxon>
        <taxon>eudicotyledons</taxon>
        <taxon>Gunneridae</taxon>
        <taxon>Pentapetalae</taxon>
        <taxon>asterids</taxon>
        <taxon>campanulids</taxon>
        <taxon>Asterales</taxon>
        <taxon>Asteraceae</taxon>
        <taxon>Asteroideae</taxon>
        <taxon>Anthemideae</taxon>
        <taxon>Anthemidinae</taxon>
        <taxon>Tanacetum</taxon>
    </lineage>
</organism>
<sequence>MFDEFFNLPTSVVSLVPVAVAQRPADPTGSLVTTYIEHDAPSTTKPNNFKEAMLESSWIGAMQEHIHEFEWPQVWELVPCQYFVMLIKLKWIFKVKKDEFRGVLKNKARLVAKGYRQEEGIDLEESFAPVARIEAI</sequence>
<dbReference type="AlphaFoldDB" id="A0A699QPM2"/>
<dbReference type="Pfam" id="PF07727">
    <property type="entry name" value="RVT_2"/>
    <property type="match status" value="1"/>
</dbReference>
<comment type="caution">
    <text evidence="2">The sequence shown here is derived from an EMBL/GenBank/DDBJ whole genome shotgun (WGS) entry which is preliminary data.</text>
</comment>